<keyword evidence="5" id="KW-1279">T cell receptor</keyword>
<evidence type="ECO:0000256" key="4">
    <source>
        <dbReference type="ARBA" id="ARBA00023319"/>
    </source>
</evidence>
<evidence type="ECO:0000313" key="8">
    <source>
        <dbReference type="EMBL" id="CAH2294582.1"/>
    </source>
</evidence>
<dbReference type="GO" id="GO:0002250">
    <property type="term" value="P:adaptive immune response"/>
    <property type="evidence" value="ECO:0007669"/>
    <property type="project" value="UniProtKB-KW"/>
</dbReference>
<dbReference type="Pfam" id="PF07686">
    <property type="entry name" value="V-set"/>
    <property type="match status" value="1"/>
</dbReference>
<dbReference type="PANTHER" id="PTHR19367">
    <property type="entry name" value="T-CELL RECEPTOR ALPHA CHAIN V REGION"/>
    <property type="match status" value="1"/>
</dbReference>
<keyword evidence="2" id="KW-1064">Adaptive immunity</keyword>
<feature type="chain" id="PRO_5042440468" evidence="6">
    <location>
        <begin position="22"/>
        <end position="131"/>
    </location>
</feature>
<dbReference type="SUPFAM" id="SSF48726">
    <property type="entry name" value="Immunoglobulin"/>
    <property type="match status" value="1"/>
</dbReference>
<dbReference type="SMART" id="SM00406">
    <property type="entry name" value="IGv"/>
    <property type="match status" value="1"/>
</dbReference>
<dbReference type="EMBL" id="OW240916">
    <property type="protein sequence ID" value="CAH2294582.1"/>
    <property type="molecule type" value="Genomic_DNA"/>
</dbReference>
<dbReference type="Proteomes" id="UP001295444">
    <property type="component" value="Chromosome 08"/>
</dbReference>
<sequence length="131" mass="15001">MMQNYYLILLMLSIYSGNVIGDSIQPKYSQLSVEEGITVTLTCSYMTSNTYSYYLYWYRHYPNKALDYILRKTNKGSESTSMAPFAMERFTIQVDSLTTNLTITDVKIEDAAMYYCGLQEHNVTEPSTAAT</sequence>
<dbReference type="Proteomes" id="UP001295444">
    <property type="component" value="Chromosome 05"/>
</dbReference>
<evidence type="ECO:0000313" key="9">
    <source>
        <dbReference type="EMBL" id="CAH2313304.1"/>
    </source>
</evidence>
<keyword evidence="10" id="KW-1185">Reference proteome</keyword>
<dbReference type="Gene3D" id="2.60.40.10">
    <property type="entry name" value="Immunoglobulins"/>
    <property type="match status" value="1"/>
</dbReference>
<dbReference type="InterPro" id="IPR051287">
    <property type="entry name" value="TCR_variable_region"/>
</dbReference>
<protein>
    <submittedName>
        <fullName evidence="9">Tripartite motif-containing 7-like</fullName>
    </submittedName>
</protein>
<feature type="domain" description="Ig-like" evidence="7">
    <location>
        <begin position="26"/>
        <end position="131"/>
    </location>
</feature>
<feature type="signal peptide" evidence="6">
    <location>
        <begin position="1"/>
        <end position="21"/>
    </location>
</feature>
<dbReference type="InterPro" id="IPR013783">
    <property type="entry name" value="Ig-like_fold"/>
</dbReference>
<evidence type="ECO:0000256" key="6">
    <source>
        <dbReference type="SAM" id="SignalP"/>
    </source>
</evidence>
<keyword evidence="3" id="KW-0675">Receptor</keyword>
<dbReference type="PROSITE" id="PS50835">
    <property type="entry name" value="IG_LIKE"/>
    <property type="match status" value="1"/>
</dbReference>
<organism evidence="9 10">
    <name type="scientific">Pelobates cultripes</name>
    <name type="common">Western spadefoot toad</name>
    <dbReference type="NCBI Taxonomy" id="61616"/>
    <lineage>
        <taxon>Eukaryota</taxon>
        <taxon>Metazoa</taxon>
        <taxon>Chordata</taxon>
        <taxon>Craniata</taxon>
        <taxon>Vertebrata</taxon>
        <taxon>Euteleostomi</taxon>
        <taxon>Amphibia</taxon>
        <taxon>Batrachia</taxon>
        <taxon>Anura</taxon>
        <taxon>Pelobatoidea</taxon>
        <taxon>Pelobatidae</taxon>
        <taxon>Pelobates</taxon>
    </lineage>
</organism>
<dbReference type="AlphaFoldDB" id="A0AAD1SZD0"/>
<dbReference type="GO" id="GO:0042101">
    <property type="term" value="C:T cell receptor complex"/>
    <property type="evidence" value="ECO:0007669"/>
    <property type="project" value="UniProtKB-KW"/>
</dbReference>
<keyword evidence="1 6" id="KW-0732">Signal</keyword>
<evidence type="ECO:0000256" key="2">
    <source>
        <dbReference type="ARBA" id="ARBA00023130"/>
    </source>
</evidence>
<keyword evidence="5" id="KW-0391">Immunity</keyword>
<reference evidence="9" key="1">
    <citation type="submission" date="2022-03" db="EMBL/GenBank/DDBJ databases">
        <authorList>
            <person name="Alioto T."/>
            <person name="Alioto T."/>
            <person name="Gomez Garrido J."/>
        </authorList>
    </citation>
    <scope>NUCLEOTIDE SEQUENCE</scope>
</reference>
<proteinExistence type="predicted"/>
<evidence type="ECO:0000259" key="7">
    <source>
        <dbReference type="PROSITE" id="PS50835"/>
    </source>
</evidence>
<dbReference type="InterPro" id="IPR036179">
    <property type="entry name" value="Ig-like_dom_sf"/>
</dbReference>
<dbReference type="PANTHER" id="PTHR19367:SF18">
    <property type="entry name" value="T CELL RECEPTOR ALPHA VARIABLE 16"/>
    <property type="match status" value="1"/>
</dbReference>
<evidence type="ECO:0000256" key="1">
    <source>
        <dbReference type="ARBA" id="ARBA00022729"/>
    </source>
</evidence>
<accession>A0AAD1SZD0</accession>
<evidence type="ECO:0000256" key="5">
    <source>
        <dbReference type="ARBA" id="ARBA00043266"/>
    </source>
</evidence>
<dbReference type="InterPro" id="IPR013106">
    <property type="entry name" value="Ig_V-set"/>
</dbReference>
<dbReference type="EMBL" id="OW240919">
    <property type="protein sequence ID" value="CAH2313304.1"/>
    <property type="molecule type" value="Genomic_DNA"/>
</dbReference>
<gene>
    <name evidence="9" type="ORF">PECUL_23A028860</name>
    <name evidence="8" type="ORF">PECUL_23A045979</name>
</gene>
<dbReference type="InterPro" id="IPR007110">
    <property type="entry name" value="Ig-like_dom"/>
</dbReference>
<name>A0AAD1SZD0_PELCU</name>
<keyword evidence="4" id="KW-0393">Immunoglobulin domain</keyword>
<evidence type="ECO:0000256" key="3">
    <source>
        <dbReference type="ARBA" id="ARBA00023170"/>
    </source>
</evidence>
<evidence type="ECO:0000313" key="10">
    <source>
        <dbReference type="Proteomes" id="UP001295444"/>
    </source>
</evidence>